<feature type="region of interest" description="Disordered" evidence="8">
    <location>
        <begin position="696"/>
        <end position="730"/>
    </location>
</feature>
<keyword evidence="13" id="KW-1185">Reference proteome</keyword>
<feature type="signal peptide" evidence="7">
    <location>
        <begin position="1"/>
        <end position="32"/>
    </location>
</feature>
<dbReference type="Proteomes" id="UP001387100">
    <property type="component" value="Unassembled WGS sequence"/>
</dbReference>
<evidence type="ECO:0000313" key="13">
    <source>
        <dbReference type="Proteomes" id="UP001387100"/>
    </source>
</evidence>
<proteinExistence type="inferred from homology"/>
<keyword evidence="5 6" id="KW-0624">Polysaccharide degradation</keyword>
<feature type="domain" description="CBM-cenC" evidence="10">
    <location>
        <begin position="39"/>
        <end position="157"/>
    </location>
</feature>
<feature type="active site" evidence="6">
    <location>
        <position position="748"/>
    </location>
</feature>
<dbReference type="SUPFAM" id="SSF48208">
    <property type="entry name" value="Six-hairpin glycosidases"/>
    <property type="match status" value="1"/>
</dbReference>
<dbReference type="SUPFAM" id="SSF49785">
    <property type="entry name" value="Galactose-binding domain-like"/>
    <property type="match status" value="1"/>
</dbReference>
<keyword evidence="7" id="KW-0732">Signal</keyword>
<organism evidence="12 13">
    <name type="scientific">Pseudokineococcus basanitobsidens</name>
    <dbReference type="NCBI Taxonomy" id="1926649"/>
    <lineage>
        <taxon>Bacteria</taxon>
        <taxon>Bacillati</taxon>
        <taxon>Actinomycetota</taxon>
        <taxon>Actinomycetes</taxon>
        <taxon>Kineosporiales</taxon>
        <taxon>Kineosporiaceae</taxon>
        <taxon>Pseudokineococcus</taxon>
    </lineage>
</organism>
<accession>A0ABU8RMU1</accession>
<dbReference type="PROSITE" id="PS00698">
    <property type="entry name" value="GH9_3"/>
    <property type="match status" value="1"/>
</dbReference>
<sequence length="788" mass="82828">MTRTSQPTRTAAALVVAVMAATGLAGAVPATAADGDPVEQITNGSFDDGLTGWNAYPAASVVDGRGCVDVPAGSGPYSAAITQQVPLEAGETYRLTMEALTQPATAANVRVVLQAGADLNYLQFLPAQKLALTPEPTDVAATFTPEQDYATAELAVQQDITNAAAYRLCVDDVSLTGGAEPEAYVPDTGSRLKVNQLGYLPRGPKVATLVTDATEPVRWQLLRADGRRLSRGTSAPRGVDPTAGTNVYTIDLSGVPVSGEGFTLVADGATSEPFDIAADLYESLRTDAKTFFFTNRSGIAVSDELAPGYGRQAGHVGVAPNQGDVAVPCLPLGDDAQQLYVDQGGQPWTCERTHDVSGGWYDAGDHGKYVVNGGIAVAQLMQEYERSLTAPTADRGALADGTLSIPEAGNGVPDLLDEARWELEWMLRMQVPAGEQYAGMAYHKVADADWTGLPMLPADDPQPRRLYRPSTAATLNLAAAAAQGARLWRPYDAAFADELLAAARTAYAAAQATPDLYAPAPDAAVDPNPGSGPYDDDDVTDELYWAAAELYLTTGEDAVEADVLASPWHTADAFPAEGFSWGDVAALGRLDLATVRSDLPDRDRVRASVVAGADGYLADQAGEPFGQPYAPEGDVYAWGSNNAVSNNLQVVATAYDLTGDARYGDAVLRGMDYLLGRNALAQSYVTGYGERDSHQQHSRWYAHSLDPSLPPPPDGTLAGGPNSTAATSGDPVAGPLLGGCAAQLCYLDDIGSWSTNEITVNWNAPLSWLASFAADLDRGVQDPAAHRR</sequence>
<evidence type="ECO:0000256" key="6">
    <source>
        <dbReference type="PROSITE-ProRule" id="PRU10060"/>
    </source>
</evidence>
<dbReference type="InterPro" id="IPR013783">
    <property type="entry name" value="Ig-like_fold"/>
</dbReference>
<dbReference type="Pfam" id="PF02927">
    <property type="entry name" value="CelD_N"/>
    <property type="match status" value="1"/>
</dbReference>
<protein>
    <recommendedName>
        <fullName evidence="7">Endoglucanase</fullName>
        <ecNumber evidence="7">3.2.1.4</ecNumber>
    </recommendedName>
</protein>
<dbReference type="Gene3D" id="2.60.40.10">
    <property type="entry name" value="Immunoglobulins"/>
    <property type="match status" value="1"/>
</dbReference>
<evidence type="ECO:0000256" key="3">
    <source>
        <dbReference type="ARBA" id="ARBA00023277"/>
    </source>
</evidence>
<keyword evidence="3 6" id="KW-0119">Carbohydrate metabolism</keyword>
<evidence type="ECO:0000256" key="5">
    <source>
        <dbReference type="ARBA" id="ARBA00023326"/>
    </source>
</evidence>
<evidence type="ECO:0000256" key="4">
    <source>
        <dbReference type="ARBA" id="ARBA00023295"/>
    </source>
</evidence>
<dbReference type="InterPro" id="IPR008928">
    <property type="entry name" value="6-hairpin_glycosidase_sf"/>
</dbReference>
<dbReference type="GO" id="GO:0016787">
    <property type="term" value="F:hydrolase activity"/>
    <property type="evidence" value="ECO:0007669"/>
    <property type="project" value="UniProtKB-KW"/>
</dbReference>
<evidence type="ECO:0000256" key="2">
    <source>
        <dbReference type="ARBA" id="ARBA00022801"/>
    </source>
</evidence>
<evidence type="ECO:0000313" key="12">
    <source>
        <dbReference type="EMBL" id="MEJ5946417.1"/>
    </source>
</evidence>
<dbReference type="EMBL" id="JBBIAA010000022">
    <property type="protein sequence ID" value="MEJ5946417.1"/>
    <property type="molecule type" value="Genomic_DNA"/>
</dbReference>
<comment type="similarity">
    <text evidence="1 6 7">Belongs to the glycosyl hydrolase 9 (cellulase E) family.</text>
</comment>
<dbReference type="Pfam" id="PF00759">
    <property type="entry name" value="Glyco_hydro_9"/>
    <property type="match status" value="1"/>
</dbReference>
<gene>
    <name evidence="12" type="ORF">WDZ17_14055</name>
</gene>
<dbReference type="PANTHER" id="PTHR22298">
    <property type="entry name" value="ENDO-1,4-BETA-GLUCANASE"/>
    <property type="match status" value="1"/>
</dbReference>
<evidence type="ECO:0000259" key="11">
    <source>
        <dbReference type="Pfam" id="PF02927"/>
    </source>
</evidence>
<dbReference type="InterPro" id="IPR033126">
    <property type="entry name" value="Glyco_hydro_9_Asp/Glu_AS"/>
</dbReference>
<evidence type="ECO:0000256" key="8">
    <source>
        <dbReference type="SAM" id="MobiDB-lite"/>
    </source>
</evidence>
<name>A0ABU8RMU1_9ACTN</name>
<dbReference type="Gene3D" id="1.50.10.10">
    <property type="match status" value="1"/>
</dbReference>
<keyword evidence="2 6" id="KW-0378">Hydrolase</keyword>
<feature type="chain" id="PRO_5044956801" description="Endoglucanase" evidence="7">
    <location>
        <begin position="33"/>
        <end position="788"/>
    </location>
</feature>
<comment type="caution">
    <text evidence="12">The sequence shown here is derived from an EMBL/GenBank/DDBJ whole genome shotgun (WGS) entry which is preliminary data.</text>
</comment>
<dbReference type="SUPFAM" id="SSF81296">
    <property type="entry name" value="E set domains"/>
    <property type="match status" value="1"/>
</dbReference>
<dbReference type="RefSeq" id="WP_339575800.1">
    <property type="nucleotide sequence ID" value="NZ_JBBIAA010000022.1"/>
</dbReference>
<dbReference type="InterPro" id="IPR008979">
    <property type="entry name" value="Galactose-bd-like_sf"/>
</dbReference>
<reference evidence="12 13" key="1">
    <citation type="journal article" date="2017" name="Int. J. Syst. Evol. Microbiol.">
        <title>Pseudokineococcus basanitobsidens sp. nov., isolated from volcanic rock.</title>
        <authorList>
            <person name="Lee D.W."/>
            <person name="Park M.Y."/>
            <person name="Kim J.J."/>
            <person name="Kim B.S."/>
        </authorList>
    </citation>
    <scope>NUCLEOTIDE SEQUENCE [LARGE SCALE GENOMIC DNA]</scope>
    <source>
        <strain evidence="12 13">DSM 103726</strain>
    </source>
</reference>
<evidence type="ECO:0000259" key="9">
    <source>
        <dbReference type="Pfam" id="PF00759"/>
    </source>
</evidence>
<dbReference type="EC" id="3.2.1.4" evidence="7"/>
<keyword evidence="4 6" id="KW-0326">Glycosidase</keyword>
<evidence type="ECO:0000259" key="10">
    <source>
        <dbReference type="Pfam" id="PF02018"/>
    </source>
</evidence>
<dbReference type="Gene3D" id="2.60.120.260">
    <property type="entry name" value="Galactose-binding domain-like"/>
    <property type="match status" value="1"/>
</dbReference>
<evidence type="ECO:0000256" key="1">
    <source>
        <dbReference type="ARBA" id="ARBA00007072"/>
    </source>
</evidence>
<keyword evidence="7" id="KW-0136">Cellulose degradation</keyword>
<feature type="domain" description="Cellulase Ig-like" evidence="11">
    <location>
        <begin position="188"/>
        <end position="271"/>
    </location>
</feature>
<dbReference type="InterPro" id="IPR004197">
    <property type="entry name" value="Cellulase_Ig-like"/>
</dbReference>
<feature type="active site" evidence="6">
    <location>
        <position position="757"/>
    </location>
</feature>
<evidence type="ECO:0000256" key="7">
    <source>
        <dbReference type="RuleBase" id="RU361166"/>
    </source>
</evidence>
<feature type="domain" description="Glycoside hydrolase family 9" evidence="9">
    <location>
        <begin position="281"/>
        <end position="769"/>
    </location>
</feature>
<dbReference type="Pfam" id="PF02018">
    <property type="entry name" value="CBM_4_9"/>
    <property type="match status" value="1"/>
</dbReference>
<dbReference type="CDD" id="cd02850">
    <property type="entry name" value="E_set_Cellulase_N"/>
    <property type="match status" value="1"/>
</dbReference>
<dbReference type="InterPro" id="IPR001701">
    <property type="entry name" value="Glyco_hydro_9"/>
</dbReference>
<dbReference type="InterPro" id="IPR003305">
    <property type="entry name" value="CenC_carb-bd"/>
</dbReference>
<dbReference type="InterPro" id="IPR012341">
    <property type="entry name" value="6hp_glycosidase-like_sf"/>
</dbReference>
<comment type="catalytic activity">
    <reaction evidence="7">
        <text>Endohydrolysis of (1-&gt;4)-beta-D-glucosidic linkages in cellulose, lichenin and cereal beta-D-glucans.</text>
        <dbReference type="EC" id="3.2.1.4"/>
    </reaction>
</comment>
<dbReference type="InterPro" id="IPR014756">
    <property type="entry name" value="Ig_E-set"/>
</dbReference>